<dbReference type="HOGENOM" id="CLU_2277043_0_0_1"/>
<sequence>MAVETEGAIVLVGGITIVIATVIDGWWRSTFHVEFNGDATTPTGFRIHASILSSTVTYPTVMTMTIVEIIHHLQTASKLQLEIHLLWQYYQIIDQERRYWVV</sequence>
<dbReference type="AlphaFoldDB" id="G2XWV2"/>
<evidence type="ECO:0000313" key="2">
    <source>
        <dbReference type="EMBL" id="CCD33939.1"/>
    </source>
</evidence>
<dbReference type="EMBL" id="FQ790273">
    <property type="protein sequence ID" value="CCD33939.1"/>
    <property type="molecule type" value="Genomic_DNA"/>
</dbReference>
<accession>G2XWV2</accession>
<reference evidence="3" key="1">
    <citation type="journal article" date="2011" name="PLoS Genet.">
        <title>Genomic analysis of the necrotrophic fungal pathogens Sclerotinia sclerotiorum and Botrytis cinerea.</title>
        <authorList>
            <person name="Amselem J."/>
            <person name="Cuomo C.A."/>
            <person name="van Kan J.A."/>
            <person name="Viaud M."/>
            <person name="Benito E.P."/>
            <person name="Couloux A."/>
            <person name="Coutinho P.M."/>
            <person name="de Vries R.P."/>
            <person name="Dyer P.S."/>
            <person name="Fillinger S."/>
            <person name="Fournier E."/>
            <person name="Gout L."/>
            <person name="Hahn M."/>
            <person name="Kohn L."/>
            <person name="Lapalu N."/>
            <person name="Plummer K.M."/>
            <person name="Pradier J.M."/>
            <person name="Quevillon E."/>
            <person name="Sharon A."/>
            <person name="Simon A."/>
            <person name="ten Have A."/>
            <person name="Tudzynski B."/>
            <person name="Tudzynski P."/>
            <person name="Wincker P."/>
            <person name="Andrew M."/>
            <person name="Anthouard V."/>
            <person name="Beever R.E."/>
            <person name="Beffa R."/>
            <person name="Benoit I."/>
            <person name="Bouzid O."/>
            <person name="Brault B."/>
            <person name="Chen Z."/>
            <person name="Choquer M."/>
            <person name="Collemare J."/>
            <person name="Cotton P."/>
            <person name="Danchin E.G."/>
            <person name="Da Silva C."/>
            <person name="Gautier A."/>
            <person name="Giraud C."/>
            <person name="Giraud T."/>
            <person name="Gonzalez C."/>
            <person name="Grossetete S."/>
            <person name="Guldener U."/>
            <person name="Henrissat B."/>
            <person name="Howlett B.J."/>
            <person name="Kodira C."/>
            <person name="Kretschmer M."/>
            <person name="Lappartient A."/>
            <person name="Leroch M."/>
            <person name="Levis C."/>
            <person name="Mauceli E."/>
            <person name="Neuveglise C."/>
            <person name="Oeser B."/>
            <person name="Pearson M."/>
            <person name="Poulain J."/>
            <person name="Poussereau N."/>
            <person name="Quesneville H."/>
            <person name="Rascle C."/>
            <person name="Schumacher J."/>
            <person name="Segurens B."/>
            <person name="Sexton A."/>
            <person name="Silva E."/>
            <person name="Sirven C."/>
            <person name="Soanes D.M."/>
            <person name="Talbot N.J."/>
            <person name="Templeton M."/>
            <person name="Yandava C."/>
            <person name="Yarden O."/>
            <person name="Zeng Q."/>
            <person name="Rollins J.A."/>
            <person name="Lebrun M.H."/>
            <person name="Dickman M."/>
        </authorList>
    </citation>
    <scope>NUCLEOTIDE SEQUENCE [LARGE SCALE GENOMIC DNA]</scope>
    <source>
        <strain evidence="3">T4</strain>
    </source>
</reference>
<protein>
    <submittedName>
        <fullName evidence="2">Uncharacterized protein</fullName>
    </submittedName>
</protein>
<keyword evidence="1" id="KW-0472">Membrane</keyword>
<evidence type="ECO:0000313" key="3">
    <source>
        <dbReference type="Proteomes" id="UP000008177"/>
    </source>
</evidence>
<name>G2XWV2_BOTF4</name>
<feature type="transmembrane region" description="Helical" evidence="1">
    <location>
        <begin position="47"/>
        <end position="70"/>
    </location>
</feature>
<dbReference type="InParanoid" id="G2XWV2"/>
<dbReference type="Proteomes" id="UP000008177">
    <property type="component" value="Unplaced contigs"/>
</dbReference>
<keyword evidence="1" id="KW-0812">Transmembrane</keyword>
<keyword evidence="1" id="KW-1133">Transmembrane helix</keyword>
<evidence type="ECO:0000256" key="1">
    <source>
        <dbReference type="SAM" id="Phobius"/>
    </source>
</evidence>
<feature type="transmembrane region" description="Helical" evidence="1">
    <location>
        <begin position="7"/>
        <end position="27"/>
    </location>
</feature>
<organism evidence="2 3">
    <name type="scientific">Botryotinia fuckeliana (strain T4)</name>
    <name type="common">Noble rot fungus</name>
    <name type="synonym">Botrytis cinerea</name>
    <dbReference type="NCBI Taxonomy" id="999810"/>
    <lineage>
        <taxon>Eukaryota</taxon>
        <taxon>Fungi</taxon>
        <taxon>Dikarya</taxon>
        <taxon>Ascomycota</taxon>
        <taxon>Pezizomycotina</taxon>
        <taxon>Leotiomycetes</taxon>
        <taxon>Helotiales</taxon>
        <taxon>Sclerotiniaceae</taxon>
        <taxon>Botrytis</taxon>
    </lineage>
</organism>
<proteinExistence type="predicted"/>
<gene>
    <name evidence="2" type="ORF">BofuT4_P051290.1</name>
</gene>